<dbReference type="EC" id="2.8.3.10" evidence="1"/>
<gene>
    <name evidence="2" type="ORF">SAMN04490355_105711</name>
</gene>
<dbReference type="InterPro" id="IPR006472">
    <property type="entry name" value="Citrate_lyase_asu"/>
</dbReference>
<protein>
    <recommendedName>
        <fullName evidence="1">Citrate lyase alpha chain</fullName>
        <shortName evidence="1">Citrase alpha chain</shortName>
        <ecNumber evidence="1">2.8.3.10</ecNumber>
        <ecNumber evidence="1">4.1.3.6</ecNumber>
    </recommendedName>
    <alternativeName>
        <fullName evidence="1">Citrate (pro-3S)-lyase alpha chain</fullName>
    </alternativeName>
    <alternativeName>
        <fullName evidence="1">Citrate CoA-transferase subunit</fullName>
    </alternativeName>
</protein>
<dbReference type="PANTHER" id="PTHR40596">
    <property type="entry name" value="CITRATE LYASE ALPHA CHAIN"/>
    <property type="match status" value="1"/>
</dbReference>
<dbReference type="GO" id="GO:0006084">
    <property type="term" value="P:acetyl-CoA metabolic process"/>
    <property type="evidence" value="ECO:0007669"/>
    <property type="project" value="UniProtKB-UniRule"/>
</dbReference>
<sequence length="512" mass="54661">MINGVGRVIPESIAGIKNVKPYINPFSYVPTGHLTGPAIKVNKPRSEKVLSSIEQAIDASGLKDGMTISFHHHFRNGDYVLNMVLGVIARKGIKNLTLAPSSLNTINEEIIPYINEGVITAVETSGARGKLGQLLTSGKLSKPTIIRSHGGRARAIECGELHIDVAFIGAPACDTYGNINGVEGKSACGSMGYAMVDAAYADKVVAITDHLVSYPLFPISIPQTQVDYIVQIEAIGDPKGIASGALRISKDPRELLIAQYATAAIEYSGYFKQDYSIQLGSGGASLAAARFLKEKMQKQGITASFGLGGVTAPFIEMLEEGLIKAVYDVQDFDIPSIESIKKNRNHQEMSASFYANPHTGGPIVNQLDVVILSATEVDVNFNVNVITDSNGVIMGAVGGHQDTAAGAALSIVVAPLLRGRLPMVIDQVHTVCTPGETVDIVVTERGVAVNPLRSDLKDNLKAANIPLMDIEELRNIAYEFAGKPDPIEVSERIAAVVEYRDGTLIDVIRTTV</sequence>
<dbReference type="GO" id="GO:0005737">
    <property type="term" value="C:cytoplasm"/>
    <property type="evidence" value="ECO:0007669"/>
    <property type="project" value="UniProtKB-SubCell"/>
</dbReference>
<dbReference type="EMBL" id="FOTS01000057">
    <property type="protein sequence ID" value="SFM22575.1"/>
    <property type="molecule type" value="Genomic_DNA"/>
</dbReference>
<evidence type="ECO:0000256" key="1">
    <source>
        <dbReference type="PIRNR" id="PIRNR009451"/>
    </source>
</evidence>
<dbReference type="Pfam" id="PF04223">
    <property type="entry name" value="CitF"/>
    <property type="match status" value="1"/>
</dbReference>
<organism evidence="2 3">
    <name type="scientific">Pelosinus propionicus DSM 13327</name>
    <dbReference type="NCBI Taxonomy" id="1123291"/>
    <lineage>
        <taxon>Bacteria</taxon>
        <taxon>Bacillati</taxon>
        <taxon>Bacillota</taxon>
        <taxon>Negativicutes</taxon>
        <taxon>Selenomonadales</taxon>
        <taxon>Sporomusaceae</taxon>
        <taxon>Pelosinus</taxon>
    </lineage>
</organism>
<dbReference type="GO" id="GO:0009346">
    <property type="term" value="C:ATP-independent citrate lyase complex"/>
    <property type="evidence" value="ECO:0007669"/>
    <property type="project" value="UniProtKB-UniRule"/>
</dbReference>
<evidence type="ECO:0000313" key="3">
    <source>
        <dbReference type="Proteomes" id="UP000199520"/>
    </source>
</evidence>
<dbReference type="InterPro" id="IPR037171">
    <property type="entry name" value="NagB/RpiA_transferase-like"/>
</dbReference>
<keyword evidence="1" id="KW-0963">Cytoplasm</keyword>
<name>A0A1I4P4K5_9FIRM</name>
<evidence type="ECO:0000313" key="2">
    <source>
        <dbReference type="EMBL" id="SFM22575.1"/>
    </source>
</evidence>
<comment type="catalytic activity">
    <reaction evidence="1">
        <text>citrate = oxaloacetate + acetate</text>
        <dbReference type="Rhea" id="RHEA:10760"/>
        <dbReference type="ChEBI" id="CHEBI:16452"/>
        <dbReference type="ChEBI" id="CHEBI:16947"/>
        <dbReference type="ChEBI" id="CHEBI:30089"/>
        <dbReference type="EC" id="4.1.3.6"/>
    </reaction>
</comment>
<dbReference type="Gene3D" id="3.40.1080.10">
    <property type="entry name" value="Glutaconate Coenzyme A-transferase"/>
    <property type="match status" value="2"/>
</dbReference>
<dbReference type="OrthoDB" id="9767643at2"/>
<dbReference type="SUPFAM" id="SSF100950">
    <property type="entry name" value="NagB/RpiA/CoA transferase-like"/>
    <property type="match status" value="2"/>
</dbReference>
<dbReference type="STRING" id="1123291.SAMN04490355_105711"/>
<accession>A0A1I4P4K5</accession>
<dbReference type="EC" id="4.1.3.6" evidence="1"/>
<reference evidence="3" key="1">
    <citation type="submission" date="2016-10" db="EMBL/GenBank/DDBJ databases">
        <authorList>
            <person name="Varghese N."/>
            <person name="Submissions S."/>
        </authorList>
    </citation>
    <scope>NUCLEOTIDE SEQUENCE [LARGE SCALE GENOMIC DNA]</scope>
    <source>
        <strain evidence="3">DSM 13327</strain>
    </source>
</reference>
<comment type="catalytic activity">
    <reaction evidence="1">
        <text>citrate + acetyl-CoA = (3S)-citryl-CoA + acetate</text>
        <dbReference type="Rhea" id="RHEA:19405"/>
        <dbReference type="ChEBI" id="CHEBI:16947"/>
        <dbReference type="ChEBI" id="CHEBI:30089"/>
        <dbReference type="ChEBI" id="CHEBI:57288"/>
        <dbReference type="ChEBI" id="CHEBI:57321"/>
        <dbReference type="EC" id="2.8.3.10"/>
    </reaction>
</comment>
<keyword evidence="1 2" id="KW-0808">Transferase</keyword>
<dbReference type="RefSeq" id="WP_090942855.1">
    <property type="nucleotide sequence ID" value="NZ_FOTS01000057.1"/>
</dbReference>
<dbReference type="Proteomes" id="UP000199520">
    <property type="component" value="Unassembled WGS sequence"/>
</dbReference>
<comment type="subcellular location">
    <subcellularLocation>
        <location evidence="1">Cytoplasm</location>
    </subcellularLocation>
</comment>
<dbReference type="AlphaFoldDB" id="A0A1I4P4K5"/>
<dbReference type="NCBIfam" id="TIGR01584">
    <property type="entry name" value="citF"/>
    <property type="match status" value="1"/>
</dbReference>
<dbReference type="GO" id="GO:0008814">
    <property type="term" value="F:citrate CoA-transferase activity"/>
    <property type="evidence" value="ECO:0007669"/>
    <property type="project" value="UniProtKB-UniRule"/>
</dbReference>
<proteinExistence type="predicted"/>
<dbReference type="PANTHER" id="PTHR40596:SF1">
    <property type="entry name" value="CITRATE LYASE ALPHA CHAIN"/>
    <property type="match status" value="1"/>
</dbReference>
<dbReference type="PIRSF" id="PIRSF009451">
    <property type="entry name" value="Citrt_lyas_alpha"/>
    <property type="match status" value="1"/>
</dbReference>
<keyword evidence="3" id="KW-1185">Reference proteome</keyword>
<keyword evidence="1 2" id="KW-0456">Lyase</keyword>
<dbReference type="GO" id="GO:0008815">
    <property type="term" value="F:citrate (pro-3S)-lyase activity"/>
    <property type="evidence" value="ECO:0007669"/>
    <property type="project" value="UniProtKB-UniRule"/>
</dbReference>